<dbReference type="Proteomes" id="UP000472264">
    <property type="component" value="Chromosome 5"/>
</dbReference>
<dbReference type="SUPFAM" id="SSF54236">
    <property type="entry name" value="Ubiquitin-like"/>
    <property type="match status" value="1"/>
</dbReference>
<reference evidence="3" key="3">
    <citation type="submission" date="2025-09" db="UniProtKB">
        <authorList>
            <consortium name="Ensembl"/>
        </authorList>
    </citation>
    <scope>IDENTIFICATION</scope>
</reference>
<evidence type="ECO:0000256" key="1">
    <source>
        <dbReference type="ARBA" id="ARBA00022553"/>
    </source>
</evidence>
<dbReference type="PANTHER" id="PTHR23280">
    <property type="entry name" value="4.1 G PROTEIN"/>
    <property type="match status" value="1"/>
</dbReference>
<dbReference type="PANTHER" id="PTHR23280:SF24">
    <property type="entry name" value="BAND 4.1-LIKE PROTEIN 1"/>
    <property type="match status" value="1"/>
</dbReference>
<dbReference type="PRINTS" id="PR00935">
    <property type="entry name" value="BAND41"/>
</dbReference>
<reference evidence="3" key="1">
    <citation type="submission" date="2021-04" db="EMBL/GenBank/DDBJ databases">
        <authorList>
            <consortium name="Wellcome Sanger Institute Data Sharing"/>
        </authorList>
    </citation>
    <scope>NUCLEOTIDE SEQUENCE [LARGE SCALE GENOMIC DNA]</scope>
</reference>
<dbReference type="Pfam" id="PF00373">
    <property type="entry name" value="FERM_M"/>
    <property type="match status" value="1"/>
</dbReference>
<dbReference type="SMART" id="SM00295">
    <property type="entry name" value="B41"/>
    <property type="match status" value="1"/>
</dbReference>
<dbReference type="SUPFAM" id="SSF50729">
    <property type="entry name" value="PH domain-like"/>
    <property type="match status" value="1"/>
</dbReference>
<dbReference type="PIRSF" id="PIRSF002304">
    <property type="entry name" value="Membrane_skeletal_4_1"/>
    <property type="match status" value="1"/>
</dbReference>
<dbReference type="InterPro" id="IPR008379">
    <property type="entry name" value="Band_4.1_C"/>
</dbReference>
<dbReference type="Ensembl" id="ENSENLT00000043284.1">
    <property type="protein sequence ID" value="ENSENLP00000042192.1"/>
    <property type="gene ID" value="ENSENLG00000017493.1"/>
</dbReference>
<sequence length="421" mass="48602">MRQNLMDMVCEHLNLLEKDYFGLTFADSDTQKNWLDPSKEIKKQMRNCPWHFAFAVKFYPPDPSQLTEDITRYYLCLQLRDDMLSGRLPCSFVTHALLGSYTVQAELGDYDQDDHGSDYVSDFRFAPNQTRELEERVMELHRNYKGMTPAEAEINFLENAKKLSMYGVDLHHAKDSEGIDIMLGVCANGLLIYRDRLRINRFAWPKILKISYKRSNFYIKIRPGEYEQFESTIGFKLPNHRAAKRLWKVCIEHHTFFRLVSPEPPPKGFLVMGSKFRYSGRTQAQTRQASALIDRPAPHFERSTSKRYLLSRSLDGGESQSGALVHVHGFIEFSSLCVIQTVKGGYSETRIEKRIIITGDDDVDQHQALAMAIQEAKQQHPDMLVTKAVVIRETESPTEELQQRAEVCVFDCSSHNRCVQQ</sequence>
<dbReference type="PROSITE" id="PS00660">
    <property type="entry name" value="FERM_1"/>
    <property type="match status" value="1"/>
</dbReference>
<dbReference type="Pfam" id="PF09379">
    <property type="entry name" value="FERM_N"/>
    <property type="match status" value="1"/>
</dbReference>
<dbReference type="PROSITE" id="PS00661">
    <property type="entry name" value="FERM_2"/>
    <property type="match status" value="1"/>
</dbReference>
<dbReference type="PRINTS" id="PR00661">
    <property type="entry name" value="ERMFAMILY"/>
</dbReference>
<dbReference type="InterPro" id="IPR019747">
    <property type="entry name" value="FERM_CS"/>
</dbReference>
<dbReference type="GO" id="GO:0003779">
    <property type="term" value="F:actin binding"/>
    <property type="evidence" value="ECO:0007669"/>
    <property type="project" value="InterPro"/>
</dbReference>
<dbReference type="InterPro" id="IPR014847">
    <property type="entry name" value="FA"/>
</dbReference>
<dbReference type="SMART" id="SM01195">
    <property type="entry name" value="FA"/>
    <property type="match status" value="1"/>
</dbReference>
<dbReference type="InterPro" id="IPR014352">
    <property type="entry name" value="FERM/acyl-CoA-bd_prot_sf"/>
</dbReference>
<dbReference type="SUPFAM" id="SSF47031">
    <property type="entry name" value="Second domain of FERM"/>
    <property type="match status" value="1"/>
</dbReference>
<dbReference type="Pfam" id="PF09380">
    <property type="entry name" value="FERM_C"/>
    <property type="match status" value="1"/>
</dbReference>
<dbReference type="InterPro" id="IPR000299">
    <property type="entry name" value="FERM_domain"/>
</dbReference>
<dbReference type="InterPro" id="IPR018980">
    <property type="entry name" value="FERM_PH-like_C"/>
</dbReference>
<dbReference type="Gene3D" id="2.30.29.30">
    <property type="entry name" value="Pleckstrin-homology domain (PH domain)/Phosphotyrosine-binding domain (PTB)"/>
    <property type="match status" value="1"/>
</dbReference>
<evidence type="ECO:0000259" key="2">
    <source>
        <dbReference type="PROSITE" id="PS50057"/>
    </source>
</evidence>
<evidence type="ECO:0000313" key="4">
    <source>
        <dbReference type="Proteomes" id="UP000472264"/>
    </source>
</evidence>
<dbReference type="AlphaFoldDB" id="A0A665WEY6"/>
<dbReference type="PROSITE" id="PS50057">
    <property type="entry name" value="FERM_3"/>
    <property type="match status" value="1"/>
</dbReference>
<evidence type="ECO:0000313" key="3">
    <source>
        <dbReference type="Ensembl" id="ENSENLP00000042192.1"/>
    </source>
</evidence>
<dbReference type="GO" id="GO:0031032">
    <property type="term" value="P:actomyosin structure organization"/>
    <property type="evidence" value="ECO:0007669"/>
    <property type="project" value="TreeGrafter"/>
</dbReference>
<keyword evidence="1" id="KW-0597">Phosphoprotein</keyword>
<feature type="domain" description="FERM" evidence="2">
    <location>
        <begin position="1"/>
        <end position="261"/>
    </location>
</feature>
<dbReference type="Gene3D" id="3.10.20.90">
    <property type="entry name" value="Phosphatidylinositol 3-kinase Catalytic Subunit, Chain A, domain 1"/>
    <property type="match status" value="1"/>
</dbReference>
<dbReference type="InterPro" id="IPR019749">
    <property type="entry name" value="Band_41_domain"/>
</dbReference>
<dbReference type="InterPro" id="IPR000798">
    <property type="entry name" value="Ez/rad/moesin-like"/>
</dbReference>
<dbReference type="Pfam" id="PF08736">
    <property type="entry name" value="FA"/>
    <property type="match status" value="1"/>
</dbReference>
<dbReference type="GO" id="GO:0005886">
    <property type="term" value="C:plasma membrane"/>
    <property type="evidence" value="ECO:0007669"/>
    <property type="project" value="TreeGrafter"/>
</dbReference>
<dbReference type="InterPro" id="IPR035963">
    <property type="entry name" value="FERM_2"/>
</dbReference>
<dbReference type="InterPro" id="IPR029071">
    <property type="entry name" value="Ubiquitin-like_domsf"/>
</dbReference>
<reference evidence="3" key="2">
    <citation type="submission" date="2025-08" db="UniProtKB">
        <authorList>
            <consortium name="Ensembl"/>
        </authorList>
    </citation>
    <scope>IDENTIFICATION</scope>
</reference>
<dbReference type="InterPro" id="IPR011993">
    <property type="entry name" value="PH-like_dom_sf"/>
</dbReference>
<dbReference type="InterPro" id="IPR018979">
    <property type="entry name" value="FERM_N"/>
</dbReference>
<accession>A0A665WEY6</accession>
<organism evidence="3 4">
    <name type="scientific">Echeneis naucrates</name>
    <name type="common">Live sharksucker</name>
    <dbReference type="NCBI Taxonomy" id="173247"/>
    <lineage>
        <taxon>Eukaryota</taxon>
        <taxon>Metazoa</taxon>
        <taxon>Chordata</taxon>
        <taxon>Craniata</taxon>
        <taxon>Vertebrata</taxon>
        <taxon>Euteleostomi</taxon>
        <taxon>Actinopterygii</taxon>
        <taxon>Neopterygii</taxon>
        <taxon>Teleostei</taxon>
        <taxon>Neoteleostei</taxon>
        <taxon>Acanthomorphata</taxon>
        <taxon>Carangaria</taxon>
        <taxon>Carangiformes</taxon>
        <taxon>Echeneidae</taxon>
        <taxon>Echeneis</taxon>
    </lineage>
</organism>
<dbReference type="GO" id="GO:0005198">
    <property type="term" value="F:structural molecule activity"/>
    <property type="evidence" value="ECO:0007669"/>
    <property type="project" value="InterPro"/>
</dbReference>
<keyword evidence="4" id="KW-1185">Reference proteome</keyword>
<proteinExistence type="predicted"/>
<dbReference type="Pfam" id="PF05902">
    <property type="entry name" value="4_1_CTD"/>
    <property type="match status" value="1"/>
</dbReference>
<dbReference type="InterPro" id="IPR019748">
    <property type="entry name" value="FERM_central"/>
</dbReference>
<gene>
    <name evidence="3" type="primary">LOC115043253</name>
</gene>
<dbReference type="GO" id="GO:0005856">
    <property type="term" value="C:cytoskeleton"/>
    <property type="evidence" value="ECO:0007669"/>
    <property type="project" value="InterPro"/>
</dbReference>
<name>A0A665WEY6_ECHNA</name>
<dbReference type="CDD" id="cd14473">
    <property type="entry name" value="FERM_B-lobe"/>
    <property type="match status" value="1"/>
</dbReference>
<protein>
    <recommendedName>
        <fullName evidence="2">FERM domain-containing protein</fullName>
    </recommendedName>
</protein>
<dbReference type="Gene3D" id="1.20.80.10">
    <property type="match status" value="1"/>
</dbReference>
<dbReference type="FunFam" id="1.20.80.10:FF:000001">
    <property type="entry name" value="Erythrocyte membrane protein band 4.1"/>
    <property type="match status" value="1"/>
</dbReference>
<dbReference type="CDD" id="cd13184">
    <property type="entry name" value="FERM_C_4_1_family"/>
    <property type="match status" value="1"/>
</dbReference>
<dbReference type="SMART" id="SM01196">
    <property type="entry name" value="FERM_C"/>
    <property type="match status" value="1"/>
</dbReference>
<dbReference type="FunFam" id="2.30.29.30:FF:000001">
    <property type="entry name" value="Erythrocyte membrane protein band 4.1"/>
    <property type="match status" value="1"/>
</dbReference>